<dbReference type="Proteomes" id="UP000678499">
    <property type="component" value="Unassembled WGS sequence"/>
</dbReference>
<accession>A0A7R9GHY6</accession>
<dbReference type="EMBL" id="CAJPEX010005062">
    <property type="protein sequence ID" value="CAG0923393.1"/>
    <property type="molecule type" value="Genomic_DNA"/>
</dbReference>
<gene>
    <name evidence="2" type="ORF">NMOB1V02_LOCUS10857</name>
</gene>
<sequence>MKCSLVDAGNDSGRMPFSCSRRESRPFDSVSLCAYFPQKEAVDVQKMGKPLDDVVDADRRVLNDFPQLSEEADTESAESVKKAEDNQSEDRSNERHDEAASEGKDAADFVAELAANAKKSLQAMRSSDSTTANQKVQPTAELLQPTNDDQLLKTGFT</sequence>
<protein>
    <submittedName>
        <fullName evidence="2">Uncharacterized protein</fullName>
    </submittedName>
</protein>
<feature type="compositionally biased region" description="Basic and acidic residues" evidence="1">
    <location>
        <begin position="78"/>
        <end position="107"/>
    </location>
</feature>
<feature type="region of interest" description="Disordered" evidence="1">
    <location>
        <begin position="62"/>
        <end position="157"/>
    </location>
</feature>
<feature type="compositionally biased region" description="Polar residues" evidence="1">
    <location>
        <begin position="123"/>
        <end position="137"/>
    </location>
</feature>
<evidence type="ECO:0000256" key="1">
    <source>
        <dbReference type="SAM" id="MobiDB-lite"/>
    </source>
</evidence>
<dbReference type="AlphaFoldDB" id="A0A7R9GHY6"/>
<feature type="region of interest" description="Disordered" evidence="1">
    <location>
        <begin position="1"/>
        <end position="25"/>
    </location>
</feature>
<proteinExistence type="predicted"/>
<keyword evidence="3" id="KW-1185">Reference proteome</keyword>
<reference evidence="2" key="1">
    <citation type="submission" date="2020-11" db="EMBL/GenBank/DDBJ databases">
        <authorList>
            <person name="Tran Van P."/>
        </authorList>
    </citation>
    <scope>NUCLEOTIDE SEQUENCE</scope>
</reference>
<evidence type="ECO:0000313" key="3">
    <source>
        <dbReference type="Proteomes" id="UP000678499"/>
    </source>
</evidence>
<organism evidence="2">
    <name type="scientific">Notodromas monacha</name>
    <dbReference type="NCBI Taxonomy" id="399045"/>
    <lineage>
        <taxon>Eukaryota</taxon>
        <taxon>Metazoa</taxon>
        <taxon>Ecdysozoa</taxon>
        <taxon>Arthropoda</taxon>
        <taxon>Crustacea</taxon>
        <taxon>Oligostraca</taxon>
        <taxon>Ostracoda</taxon>
        <taxon>Podocopa</taxon>
        <taxon>Podocopida</taxon>
        <taxon>Cypridocopina</taxon>
        <taxon>Cypridoidea</taxon>
        <taxon>Cyprididae</taxon>
        <taxon>Notodromas</taxon>
    </lineage>
</organism>
<dbReference type="EMBL" id="OA887099">
    <property type="protein sequence ID" value="CAD7283241.1"/>
    <property type="molecule type" value="Genomic_DNA"/>
</dbReference>
<evidence type="ECO:0000313" key="2">
    <source>
        <dbReference type="EMBL" id="CAD7283241.1"/>
    </source>
</evidence>
<name>A0A7R9GHY6_9CRUS</name>